<name>A0A2U2X1C1_9FLAO</name>
<evidence type="ECO:0000259" key="2">
    <source>
        <dbReference type="Pfam" id="PF18962"/>
    </source>
</evidence>
<dbReference type="EMBL" id="QFRJ01000016">
    <property type="protein sequence ID" value="PWH81583.1"/>
    <property type="molecule type" value="Genomic_DNA"/>
</dbReference>
<dbReference type="PANTHER" id="PTHR42754">
    <property type="entry name" value="ENDOGLUCANASE"/>
    <property type="match status" value="1"/>
</dbReference>
<organism evidence="3 4">
    <name type="scientific">Brumimicrobium oceani</name>
    <dbReference type="NCBI Taxonomy" id="2100725"/>
    <lineage>
        <taxon>Bacteria</taxon>
        <taxon>Pseudomonadati</taxon>
        <taxon>Bacteroidota</taxon>
        <taxon>Flavobacteriia</taxon>
        <taxon>Flavobacteriales</taxon>
        <taxon>Crocinitomicaceae</taxon>
        <taxon>Brumimicrobium</taxon>
    </lineage>
</organism>
<keyword evidence="4" id="KW-1185">Reference proteome</keyword>
<evidence type="ECO:0000313" key="4">
    <source>
        <dbReference type="Proteomes" id="UP000245370"/>
    </source>
</evidence>
<dbReference type="PANTHER" id="PTHR42754:SF1">
    <property type="entry name" value="LIPOPROTEIN"/>
    <property type="match status" value="1"/>
</dbReference>
<dbReference type="InterPro" id="IPR026444">
    <property type="entry name" value="Secre_tail"/>
</dbReference>
<dbReference type="NCBIfam" id="TIGR04183">
    <property type="entry name" value="Por_Secre_tail"/>
    <property type="match status" value="1"/>
</dbReference>
<dbReference type="RefSeq" id="WP_109360591.1">
    <property type="nucleotide sequence ID" value="NZ_QFRJ01000016.1"/>
</dbReference>
<sequence length="483" mass="53255">MEILRKLLFVSICMVPFLGNTQIAFYKKYTGGPFDQGNGLTQLPDSSYAVTGTSGSFNNTSGQAFLMLVDSLGNQAWTKDYGGSGEDIGVRVLHVPGDGFFIAGYSGSTMDGNFDFVLYKTDEQGNLQWEKMYGGMDWDRLNDAALLSDGGVILVGETKGFLSQKRDIFMVRTTPLGDTVWTKTIRTPEDDFANAVEVLSTNEFIVGGNRGEFGLSKGMLMSYDIDGTENWLEFMDQAGVTTVNDIAIHQSLIYLAGSKDNSTSEKQDLWVAKTNLSGVFVAHYWEAFYDLDTYFSALSVKNADTMYLAMITESPENNPYPGGVDVYVHTYNASNLSFKASRPFSGYNDDVINQFIGTNDGGFALVGTVSDDQENLSSGTNVMLAKIGPNGEDTLDADLDLDLVNLTSYEKKTLTIYPNPTRSDINIPSELVGQIYELRNLQGKTVQTGLVTQKISLYNLDVGIYFLNIKEEDQMWSAKILKR</sequence>
<proteinExistence type="predicted"/>
<keyword evidence="1" id="KW-0732">Signal</keyword>
<feature type="domain" description="Secretion system C-terminal sorting" evidence="2">
    <location>
        <begin position="416"/>
        <end position="480"/>
    </location>
</feature>
<dbReference type="SUPFAM" id="SSF101898">
    <property type="entry name" value="NHL repeat"/>
    <property type="match status" value="1"/>
</dbReference>
<evidence type="ECO:0000313" key="3">
    <source>
        <dbReference type="EMBL" id="PWH81583.1"/>
    </source>
</evidence>
<reference evidence="3 4" key="1">
    <citation type="submission" date="2018-05" db="EMBL/GenBank/DDBJ databases">
        <title>Brumimicrobium oceani sp. nov., isolated from coastal sediment.</title>
        <authorList>
            <person name="Kou Y."/>
        </authorList>
    </citation>
    <scope>NUCLEOTIDE SEQUENCE [LARGE SCALE GENOMIC DNA]</scope>
    <source>
        <strain evidence="3 4">C305</strain>
    </source>
</reference>
<protein>
    <recommendedName>
        <fullName evidence="2">Secretion system C-terminal sorting domain-containing protein</fullName>
    </recommendedName>
</protein>
<dbReference type="Proteomes" id="UP000245370">
    <property type="component" value="Unassembled WGS sequence"/>
</dbReference>
<dbReference type="Pfam" id="PF18962">
    <property type="entry name" value="Por_Secre_tail"/>
    <property type="match status" value="1"/>
</dbReference>
<accession>A0A2U2X1C1</accession>
<comment type="caution">
    <text evidence="3">The sequence shown here is derived from an EMBL/GenBank/DDBJ whole genome shotgun (WGS) entry which is preliminary data.</text>
</comment>
<reference evidence="3 4" key="2">
    <citation type="submission" date="2018-05" db="EMBL/GenBank/DDBJ databases">
        <authorList>
            <person name="Lanie J.A."/>
            <person name="Ng W.-L."/>
            <person name="Kazmierczak K.M."/>
            <person name="Andrzejewski T.M."/>
            <person name="Davidsen T.M."/>
            <person name="Wayne K.J."/>
            <person name="Tettelin H."/>
            <person name="Glass J.I."/>
            <person name="Rusch D."/>
            <person name="Podicherti R."/>
            <person name="Tsui H.-C.T."/>
            <person name="Winkler M.E."/>
        </authorList>
    </citation>
    <scope>NUCLEOTIDE SEQUENCE [LARGE SCALE GENOMIC DNA]</scope>
    <source>
        <strain evidence="3 4">C305</strain>
    </source>
</reference>
<dbReference type="OrthoDB" id="9811934at2"/>
<dbReference type="AlphaFoldDB" id="A0A2U2X1C1"/>
<gene>
    <name evidence="3" type="ORF">DIT68_14750</name>
</gene>
<evidence type="ECO:0000256" key="1">
    <source>
        <dbReference type="ARBA" id="ARBA00022729"/>
    </source>
</evidence>